<dbReference type="InterPro" id="IPR018171">
    <property type="entry name" value="Pept_tRNA_hydro_CS"/>
</dbReference>
<evidence type="ECO:0000256" key="1">
    <source>
        <dbReference type="ARBA" id="ARBA00013260"/>
    </source>
</evidence>
<dbReference type="OrthoDB" id="1711136at2759"/>
<dbReference type="PANTHER" id="PTHR17224:SF1">
    <property type="entry name" value="PEPTIDYL-TRNA HYDROLASE"/>
    <property type="match status" value="1"/>
</dbReference>
<evidence type="ECO:0000256" key="4">
    <source>
        <dbReference type="ARBA" id="ARBA00022884"/>
    </source>
</evidence>
<dbReference type="Pfam" id="PF01195">
    <property type="entry name" value="Pept_tRNA_hydro"/>
    <property type="match status" value="1"/>
</dbReference>
<evidence type="ECO:0000256" key="3">
    <source>
        <dbReference type="ARBA" id="ARBA00022801"/>
    </source>
</evidence>
<protein>
    <recommendedName>
        <fullName evidence="1">peptidyl-tRNA hydrolase</fullName>
        <ecNumber evidence="1">3.1.1.29</ecNumber>
    </recommendedName>
</protein>
<keyword evidence="2" id="KW-0820">tRNA-binding</keyword>
<keyword evidence="3 6" id="KW-0378">Hydrolase</keyword>
<evidence type="ECO:0000313" key="6">
    <source>
        <dbReference type="EMBL" id="CAF9914104.1"/>
    </source>
</evidence>
<reference evidence="6" key="1">
    <citation type="submission" date="2021-03" db="EMBL/GenBank/DDBJ databases">
        <authorList>
            <person name="Tagirdzhanova G."/>
        </authorList>
    </citation>
    <scope>NUCLEOTIDE SEQUENCE</scope>
</reference>
<name>A0A8H3EWY4_9LECA</name>
<sequence length="187" mass="20338">MLRRPLLIASLGNPSPQYRNTLHSAGHTLLSSLQQSLSYPPFAKSRLHGNGLLSGGDEITLWQSPTLMNVSGPAVATAWKTFLRDLPNEDRTRAKLVVLHDELESPFGKIKFKVGGSARGHNGLKSCVSSLGGMAFTRIGVGIGRPESRESKDVANYVLRKMSVVEVQKVTEGAEEVVGILMKMQEE</sequence>
<dbReference type="InterPro" id="IPR036416">
    <property type="entry name" value="Pept_tRNA_hydro_sf"/>
</dbReference>
<evidence type="ECO:0000256" key="2">
    <source>
        <dbReference type="ARBA" id="ARBA00022555"/>
    </source>
</evidence>
<dbReference type="GO" id="GO:0004045">
    <property type="term" value="F:peptidyl-tRNA hydrolase activity"/>
    <property type="evidence" value="ECO:0007669"/>
    <property type="project" value="UniProtKB-EC"/>
</dbReference>
<dbReference type="PROSITE" id="PS01196">
    <property type="entry name" value="PEPT_TRNA_HYDROL_2"/>
    <property type="match status" value="1"/>
</dbReference>
<dbReference type="EMBL" id="CAJPDR010000069">
    <property type="protein sequence ID" value="CAF9914104.1"/>
    <property type="molecule type" value="Genomic_DNA"/>
</dbReference>
<dbReference type="AlphaFoldDB" id="A0A8H3EWY4"/>
<dbReference type="SUPFAM" id="SSF53178">
    <property type="entry name" value="Peptidyl-tRNA hydrolase-like"/>
    <property type="match status" value="1"/>
</dbReference>
<comment type="caution">
    <text evidence="6">The sequence shown here is derived from an EMBL/GenBank/DDBJ whole genome shotgun (WGS) entry which is preliminary data.</text>
</comment>
<dbReference type="Gene3D" id="3.40.50.1470">
    <property type="entry name" value="Peptidyl-tRNA hydrolase"/>
    <property type="match status" value="1"/>
</dbReference>
<evidence type="ECO:0000313" key="7">
    <source>
        <dbReference type="Proteomes" id="UP000664203"/>
    </source>
</evidence>
<organism evidence="6 7">
    <name type="scientific">Alectoria fallacina</name>
    <dbReference type="NCBI Taxonomy" id="1903189"/>
    <lineage>
        <taxon>Eukaryota</taxon>
        <taxon>Fungi</taxon>
        <taxon>Dikarya</taxon>
        <taxon>Ascomycota</taxon>
        <taxon>Pezizomycotina</taxon>
        <taxon>Lecanoromycetes</taxon>
        <taxon>OSLEUM clade</taxon>
        <taxon>Lecanoromycetidae</taxon>
        <taxon>Lecanorales</taxon>
        <taxon>Lecanorineae</taxon>
        <taxon>Parmeliaceae</taxon>
        <taxon>Alectoria</taxon>
    </lineage>
</organism>
<dbReference type="CDD" id="cd00462">
    <property type="entry name" value="PTH"/>
    <property type="match status" value="1"/>
</dbReference>
<gene>
    <name evidence="6" type="primary">PTH1</name>
    <name evidence="6" type="ORF">ALECFALPRED_009320</name>
</gene>
<keyword evidence="4" id="KW-0694">RNA-binding</keyword>
<evidence type="ECO:0000256" key="5">
    <source>
        <dbReference type="ARBA" id="ARBA00038063"/>
    </source>
</evidence>
<accession>A0A8H3EWY4</accession>
<proteinExistence type="inferred from homology"/>
<dbReference type="Proteomes" id="UP000664203">
    <property type="component" value="Unassembled WGS sequence"/>
</dbReference>
<dbReference type="InterPro" id="IPR001328">
    <property type="entry name" value="Pept_tRNA_hydro"/>
</dbReference>
<comment type="similarity">
    <text evidence="5">Belongs to the PTH family.</text>
</comment>
<dbReference type="PANTHER" id="PTHR17224">
    <property type="entry name" value="PEPTIDYL-TRNA HYDROLASE"/>
    <property type="match status" value="1"/>
</dbReference>
<dbReference type="GO" id="GO:0000049">
    <property type="term" value="F:tRNA binding"/>
    <property type="evidence" value="ECO:0007669"/>
    <property type="project" value="UniProtKB-KW"/>
</dbReference>
<keyword evidence="7" id="KW-1185">Reference proteome</keyword>
<dbReference type="EC" id="3.1.1.29" evidence="1"/>
<dbReference type="NCBIfam" id="TIGR00447">
    <property type="entry name" value="pth"/>
    <property type="match status" value="1"/>
</dbReference>